<dbReference type="GO" id="GO:0016740">
    <property type="term" value="F:transferase activity"/>
    <property type="evidence" value="ECO:0007669"/>
    <property type="project" value="UniProtKB-KW"/>
</dbReference>
<keyword evidence="4 6" id="KW-0573">Peptidoglycan synthesis</keyword>
<feature type="region of interest" description="Disordered" evidence="7">
    <location>
        <begin position="33"/>
        <end position="85"/>
    </location>
</feature>
<dbReference type="SUPFAM" id="SSF141523">
    <property type="entry name" value="L,D-transpeptidase catalytic domain-like"/>
    <property type="match status" value="1"/>
</dbReference>
<reference evidence="10 11" key="1">
    <citation type="submission" date="2018-09" db="EMBL/GenBank/DDBJ databases">
        <title>YIM 75507 draft genome.</title>
        <authorList>
            <person name="Tang S."/>
            <person name="Feng Y."/>
        </authorList>
    </citation>
    <scope>NUCLEOTIDE SEQUENCE [LARGE SCALE GENOMIC DNA]</scope>
    <source>
        <strain evidence="10 11">YIM 75507</strain>
    </source>
</reference>
<dbReference type="PROSITE" id="PS51257">
    <property type="entry name" value="PROKAR_LIPOPROTEIN"/>
    <property type="match status" value="1"/>
</dbReference>
<dbReference type="OrthoDB" id="5243103at2"/>
<organism evidence="10 11">
    <name type="scientific">Bailinhaonella thermotolerans</name>
    <dbReference type="NCBI Taxonomy" id="1070861"/>
    <lineage>
        <taxon>Bacteria</taxon>
        <taxon>Bacillati</taxon>
        <taxon>Actinomycetota</taxon>
        <taxon>Actinomycetes</taxon>
        <taxon>Streptosporangiales</taxon>
        <taxon>Streptosporangiaceae</taxon>
        <taxon>Bailinhaonella</taxon>
    </lineage>
</organism>
<dbReference type="PROSITE" id="PS52029">
    <property type="entry name" value="LD_TPASE"/>
    <property type="match status" value="1"/>
</dbReference>
<evidence type="ECO:0000259" key="9">
    <source>
        <dbReference type="PROSITE" id="PS52029"/>
    </source>
</evidence>
<evidence type="ECO:0000256" key="2">
    <source>
        <dbReference type="ARBA" id="ARBA00022679"/>
    </source>
</evidence>
<feature type="active site" description="Proton donor/acceptor" evidence="6">
    <location>
        <position position="245"/>
    </location>
</feature>
<sequence>MIDRSARGPARAVAAALLAAAVAACATACGAPGNADPVRRGAGPAIPETGAGGPAVRDPGGGAANGSGEGSAAGSGDGPAGTAGARGGDALIATARGASVPVFAEKGAAAPRRSLASPNEAGAPRVLLVRETAGAWLRVLLPVRPNGSTGWVRAADVTLSRTAYRVEIDAKGFRFTVRHGGRAVRSGKVATGEGGTPTPGGLFYLTELVRPADRDGVYGAYAFGLSGFSPVLKSFAGGPGQLAIHGTNRSGALGSRASHGCVRVSNTDITWMAERLPLGTPVLITT</sequence>
<dbReference type="Proteomes" id="UP000265768">
    <property type="component" value="Unassembled WGS sequence"/>
</dbReference>
<dbReference type="PANTHER" id="PTHR30582:SF2">
    <property type="entry name" value="L,D-TRANSPEPTIDASE YCIB-RELATED"/>
    <property type="match status" value="1"/>
</dbReference>
<keyword evidence="5 6" id="KW-0961">Cell wall biogenesis/degradation</keyword>
<dbReference type="GO" id="GO:0018104">
    <property type="term" value="P:peptidoglycan-protein cross-linking"/>
    <property type="evidence" value="ECO:0007669"/>
    <property type="project" value="TreeGrafter"/>
</dbReference>
<feature type="active site" description="Nucleophile" evidence="6">
    <location>
        <position position="261"/>
    </location>
</feature>
<evidence type="ECO:0000313" key="11">
    <source>
        <dbReference type="Proteomes" id="UP000265768"/>
    </source>
</evidence>
<keyword evidence="11" id="KW-1185">Reference proteome</keyword>
<dbReference type="GO" id="GO:0008360">
    <property type="term" value="P:regulation of cell shape"/>
    <property type="evidence" value="ECO:0007669"/>
    <property type="project" value="UniProtKB-UniRule"/>
</dbReference>
<comment type="pathway">
    <text evidence="1 6">Cell wall biogenesis; peptidoglycan biosynthesis.</text>
</comment>
<feature type="signal peptide" evidence="8">
    <location>
        <begin position="1"/>
        <end position="28"/>
    </location>
</feature>
<evidence type="ECO:0000313" key="10">
    <source>
        <dbReference type="EMBL" id="RJL34647.1"/>
    </source>
</evidence>
<dbReference type="PANTHER" id="PTHR30582">
    <property type="entry name" value="L,D-TRANSPEPTIDASE"/>
    <property type="match status" value="1"/>
</dbReference>
<feature type="compositionally biased region" description="Gly residues" evidence="7">
    <location>
        <begin position="59"/>
        <end position="85"/>
    </location>
</feature>
<feature type="domain" description="L,D-TPase catalytic" evidence="9">
    <location>
        <begin position="164"/>
        <end position="285"/>
    </location>
</feature>
<dbReference type="InterPro" id="IPR005490">
    <property type="entry name" value="LD_TPept_cat_dom"/>
</dbReference>
<evidence type="ECO:0000256" key="8">
    <source>
        <dbReference type="SAM" id="SignalP"/>
    </source>
</evidence>
<dbReference type="Pfam" id="PF03734">
    <property type="entry name" value="YkuD"/>
    <property type="match status" value="1"/>
</dbReference>
<dbReference type="GO" id="GO:0071555">
    <property type="term" value="P:cell wall organization"/>
    <property type="evidence" value="ECO:0007669"/>
    <property type="project" value="UniProtKB-UniRule"/>
</dbReference>
<dbReference type="EMBL" id="QZEY01000002">
    <property type="protein sequence ID" value="RJL34647.1"/>
    <property type="molecule type" value="Genomic_DNA"/>
</dbReference>
<evidence type="ECO:0000256" key="1">
    <source>
        <dbReference type="ARBA" id="ARBA00004752"/>
    </source>
</evidence>
<dbReference type="GO" id="GO:0005576">
    <property type="term" value="C:extracellular region"/>
    <property type="evidence" value="ECO:0007669"/>
    <property type="project" value="TreeGrafter"/>
</dbReference>
<keyword evidence="3 6" id="KW-0133">Cell shape</keyword>
<dbReference type="GO" id="GO:0071972">
    <property type="term" value="F:peptidoglycan L,D-transpeptidase activity"/>
    <property type="evidence" value="ECO:0007669"/>
    <property type="project" value="TreeGrafter"/>
</dbReference>
<feature type="chain" id="PRO_5038420364" evidence="8">
    <location>
        <begin position="29"/>
        <end position="286"/>
    </location>
</feature>
<comment type="caution">
    <text evidence="10">The sequence shown here is derived from an EMBL/GenBank/DDBJ whole genome shotgun (WGS) entry which is preliminary data.</text>
</comment>
<protein>
    <submittedName>
        <fullName evidence="10">L,D-transpeptidase</fullName>
    </submittedName>
</protein>
<evidence type="ECO:0000256" key="6">
    <source>
        <dbReference type="PROSITE-ProRule" id="PRU01373"/>
    </source>
</evidence>
<evidence type="ECO:0000256" key="4">
    <source>
        <dbReference type="ARBA" id="ARBA00022984"/>
    </source>
</evidence>
<gene>
    <name evidence="10" type="ORF">D5H75_07400</name>
</gene>
<evidence type="ECO:0000256" key="7">
    <source>
        <dbReference type="SAM" id="MobiDB-lite"/>
    </source>
</evidence>
<dbReference type="AlphaFoldDB" id="A0A3A4B7W0"/>
<name>A0A3A4B7W0_9ACTN</name>
<dbReference type="UniPathway" id="UPA00219"/>
<dbReference type="CDD" id="cd16913">
    <property type="entry name" value="YkuD_like"/>
    <property type="match status" value="1"/>
</dbReference>
<keyword evidence="2" id="KW-0808">Transferase</keyword>
<dbReference type="InterPro" id="IPR050979">
    <property type="entry name" value="LD-transpeptidase"/>
</dbReference>
<proteinExistence type="predicted"/>
<dbReference type="InterPro" id="IPR038063">
    <property type="entry name" value="Transpep_catalytic_dom"/>
</dbReference>
<evidence type="ECO:0000256" key="3">
    <source>
        <dbReference type="ARBA" id="ARBA00022960"/>
    </source>
</evidence>
<keyword evidence="8" id="KW-0732">Signal</keyword>
<evidence type="ECO:0000256" key="5">
    <source>
        <dbReference type="ARBA" id="ARBA00023316"/>
    </source>
</evidence>
<dbReference type="Gene3D" id="2.40.440.10">
    <property type="entry name" value="L,D-transpeptidase catalytic domain-like"/>
    <property type="match status" value="1"/>
</dbReference>
<accession>A0A3A4B7W0</accession>